<reference evidence="1 2" key="1">
    <citation type="submission" date="2018-05" db="EMBL/GenBank/DDBJ databases">
        <title>Complete Genome Sequences of Extremely Thermoacidophilic, Metal-Mobilizing Type-Strain Members of the Archaeal Family Sulfolobaceae: Acidianus brierleyi DSM-1651T, Acidianus sulfidivorans DSM-18786T, Metallosphaera hakonensis DSM-7519T, and Metallosphaera prunae DSM-10039T.</title>
        <authorList>
            <person name="Counts J.A."/>
            <person name="Kelly R.M."/>
        </authorList>
    </citation>
    <scope>NUCLEOTIDE SEQUENCE [LARGE SCALE GENOMIC DNA]</scope>
    <source>
        <strain evidence="1 2">HO1-1</strain>
    </source>
</reference>
<reference evidence="2" key="2">
    <citation type="submission" date="2020-03" db="EMBL/GenBank/DDBJ databases">
        <title>Complete Genome Sequences of Extremely Thermoacidophilic, Metal-Mobilizing Type-Strain Members of the Archaeal Family Sulfolobaceae: Acidianus brierleyi DSM-1651T, Acidianus sulfidivorans DSM-18786T, Metallosphaera hakonensis DSM-7519T, and Metallosphaera prunae DSM-10039T.</title>
        <authorList>
            <person name="Counts J.A."/>
            <person name="Kelly R.M."/>
        </authorList>
    </citation>
    <scope>NUCLEOTIDE SEQUENCE [LARGE SCALE GENOMIC DNA]</scope>
    <source>
        <strain evidence="2">HO1-1</strain>
    </source>
</reference>
<dbReference type="GeneID" id="36834252"/>
<evidence type="ECO:0000313" key="2">
    <source>
        <dbReference type="Proteomes" id="UP000247586"/>
    </source>
</evidence>
<evidence type="ECO:0000313" key="1">
    <source>
        <dbReference type="EMBL" id="AWR98807.1"/>
    </source>
</evidence>
<dbReference type="Proteomes" id="UP000247586">
    <property type="component" value="Chromosome"/>
</dbReference>
<accession>A0A2U9IS38</accession>
<dbReference type="OrthoDB" id="34441at2157"/>
<dbReference type="EMBL" id="CP029287">
    <property type="protein sequence ID" value="AWR98807.1"/>
    <property type="molecule type" value="Genomic_DNA"/>
</dbReference>
<dbReference type="RefSeq" id="WP_054837117.1">
    <property type="nucleotide sequence ID" value="NZ_BBBA01000025.1"/>
</dbReference>
<dbReference type="AlphaFoldDB" id="A0A2U9IS38"/>
<gene>
    <name evidence="1" type="ORF">DFR87_02880</name>
</gene>
<sequence>MRVVAPRVTVLNSEGYRIAIAHYPLTDEGDQIRRIRETMLLSSCEEPLLCYPLLYGGIVVFHGHKAVWRGEYDGYFKIDEGPCDSDILDFMSKVDRGEDACLKTEEGTLSLRAKCDSCIKVDQVGLRMIVD</sequence>
<protein>
    <submittedName>
        <fullName evidence="1">Uncharacterized protein</fullName>
    </submittedName>
</protein>
<reference evidence="2" key="3">
    <citation type="submission" date="2020-03" db="EMBL/GenBank/DDBJ databases">
        <title>Sequencing and Assembly of Multiple Reported Metal-Biooxidizing Members of the Extremely Thermoacidophilic Archaeal Family Sulfolobaceae.</title>
        <authorList>
            <person name="Counts J.A."/>
            <person name="Kelly R.M."/>
        </authorList>
    </citation>
    <scope>NUCLEOTIDE SEQUENCE [LARGE SCALE GENOMIC DNA]</scope>
    <source>
        <strain evidence="2">HO1-1</strain>
    </source>
</reference>
<proteinExistence type="predicted"/>
<name>A0A2U9IS38_9CREN</name>
<keyword evidence="2" id="KW-1185">Reference proteome</keyword>
<organism evidence="1 2">
    <name type="scientific">Metallosphaera hakonensis JCM 8857 = DSM 7519</name>
    <dbReference type="NCBI Taxonomy" id="1293036"/>
    <lineage>
        <taxon>Archaea</taxon>
        <taxon>Thermoproteota</taxon>
        <taxon>Thermoprotei</taxon>
        <taxon>Sulfolobales</taxon>
        <taxon>Sulfolobaceae</taxon>
        <taxon>Metallosphaera</taxon>
    </lineage>
</organism>
<dbReference type="KEGG" id="mhk:DFR87_02880"/>